<comment type="subcellular location">
    <subcellularLocation>
        <location evidence="1">Mitochondrion</location>
    </subcellularLocation>
</comment>
<dbReference type="GO" id="GO:0005758">
    <property type="term" value="C:mitochondrial intermembrane space"/>
    <property type="evidence" value="ECO:0007669"/>
    <property type="project" value="TreeGrafter"/>
</dbReference>
<evidence type="ECO:0000256" key="1">
    <source>
        <dbReference type="ARBA" id="ARBA00004173"/>
    </source>
</evidence>
<gene>
    <name evidence="10" type="ORF">MSPICULIGERA_LOCUS25582</name>
</gene>
<dbReference type="GO" id="GO:0015035">
    <property type="term" value="F:protein-disulfide reductase activity"/>
    <property type="evidence" value="ECO:0007669"/>
    <property type="project" value="InterPro"/>
</dbReference>
<reference evidence="10" key="1">
    <citation type="submission" date="2023-06" db="EMBL/GenBank/DDBJ databases">
        <authorList>
            <person name="Delattre M."/>
        </authorList>
    </citation>
    <scope>NUCLEOTIDE SEQUENCE</scope>
    <source>
        <strain evidence="10">AF72</strain>
    </source>
</reference>
<dbReference type="GO" id="GO:0045041">
    <property type="term" value="P:protein import into mitochondrial intermembrane space"/>
    <property type="evidence" value="ECO:0007669"/>
    <property type="project" value="InterPro"/>
</dbReference>
<evidence type="ECO:0000256" key="3">
    <source>
        <dbReference type="ARBA" id="ARBA00022927"/>
    </source>
</evidence>
<protein>
    <recommendedName>
        <fullName evidence="12">CHCH domain-containing protein</fullName>
    </recommendedName>
</protein>
<keyword evidence="11" id="KW-1185">Reference proteome</keyword>
<evidence type="ECO:0000256" key="8">
    <source>
        <dbReference type="ARBA" id="ARBA00023284"/>
    </source>
</evidence>
<dbReference type="PANTHER" id="PTHR21622:SF0">
    <property type="entry name" value="COILED-COIL-HELIX-COILED-COIL-HELIX DOMAIN CONTAINING 4"/>
    <property type="match status" value="1"/>
</dbReference>
<organism evidence="10 11">
    <name type="scientific">Mesorhabditis spiculigera</name>
    <dbReference type="NCBI Taxonomy" id="96644"/>
    <lineage>
        <taxon>Eukaryota</taxon>
        <taxon>Metazoa</taxon>
        <taxon>Ecdysozoa</taxon>
        <taxon>Nematoda</taxon>
        <taxon>Chromadorea</taxon>
        <taxon>Rhabditida</taxon>
        <taxon>Rhabditina</taxon>
        <taxon>Rhabditomorpha</taxon>
        <taxon>Rhabditoidea</taxon>
        <taxon>Rhabditidae</taxon>
        <taxon>Mesorhabditinae</taxon>
        <taxon>Mesorhabditis</taxon>
    </lineage>
</organism>
<evidence type="ECO:0000256" key="5">
    <source>
        <dbReference type="ARBA" id="ARBA00023010"/>
    </source>
</evidence>
<evidence type="ECO:0000256" key="7">
    <source>
        <dbReference type="ARBA" id="ARBA00023157"/>
    </source>
</evidence>
<dbReference type="InterPro" id="IPR039289">
    <property type="entry name" value="CHCHD4"/>
</dbReference>
<evidence type="ECO:0000256" key="4">
    <source>
        <dbReference type="ARBA" id="ARBA00023002"/>
    </source>
</evidence>
<evidence type="ECO:0000256" key="6">
    <source>
        <dbReference type="ARBA" id="ARBA00023128"/>
    </source>
</evidence>
<keyword evidence="4" id="KW-0560">Oxidoreductase</keyword>
<feature type="region of interest" description="Disordered" evidence="9">
    <location>
        <begin position="1"/>
        <end position="23"/>
    </location>
</feature>
<accession>A0AA36DI27</accession>
<keyword evidence="2" id="KW-0813">Transport</keyword>
<evidence type="ECO:0008006" key="12">
    <source>
        <dbReference type="Google" id="ProtNLM"/>
    </source>
</evidence>
<proteinExistence type="predicted"/>
<dbReference type="AlphaFoldDB" id="A0AA36DI27"/>
<dbReference type="EMBL" id="CATQJA010002710">
    <property type="protein sequence ID" value="CAJ0587625.1"/>
    <property type="molecule type" value="Genomic_DNA"/>
</dbReference>
<evidence type="ECO:0000256" key="9">
    <source>
        <dbReference type="SAM" id="MobiDB-lite"/>
    </source>
</evidence>
<dbReference type="Proteomes" id="UP001177023">
    <property type="component" value="Unassembled WGS sequence"/>
</dbReference>
<keyword evidence="8" id="KW-0676">Redox-active center</keyword>
<evidence type="ECO:0000313" key="11">
    <source>
        <dbReference type="Proteomes" id="UP001177023"/>
    </source>
</evidence>
<keyword evidence="7" id="KW-1015">Disulfide bond</keyword>
<dbReference type="Gene3D" id="1.10.287.2900">
    <property type="match status" value="1"/>
</dbReference>
<comment type="caution">
    <text evidence="10">The sequence shown here is derived from an EMBL/GenBank/DDBJ whole genome shotgun (WGS) entry which is preliminary data.</text>
</comment>
<sequence>MASQSASSSSSDGSSSTTSISQQKDQLYFIGEQEFWEPIQDEYIKKIAETPSEDVYPSFNPGPTKADGSMNFECHCVGHLVASPCGFEFRNVITCQKKASDADMEAGACADEMMAFMDCAMRTECFKAAKGDGKDGAESKE</sequence>
<keyword evidence="5" id="KW-0811">Translocation</keyword>
<dbReference type="PANTHER" id="PTHR21622">
    <property type="entry name" value="COILED-COIL-HELIX-COILED-COIL-HELIX DOMAIN CONTAINING 4"/>
    <property type="match status" value="1"/>
</dbReference>
<keyword evidence="3" id="KW-0653">Protein transport</keyword>
<evidence type="ECO:0000256" key="2">
    <source>
        <dbReference type="ARBA" id="ARBA00022448"/>
    </source>
</evidence>
<feature type="non-terminal residue" evidence="10">
    <location>
        <position position="141"/>
    </location>
</feature>
<evidence type="ECO:0000313" key="10">
    <source>
        <dbReference type="EMBL" id="CAJ0587625.1"/>
    </source>
</evidence>
<name>A0AA36DI27_9BILA</name>
<keyword evidence="6" id="KW-0496">Mitochondrion</keyword>